<comment type="caution">
    <text evidence="1">The sequence shown here is derived from an EMBL/GenBank/DDBJ whole genome shotgun (WGS) entry which is preliminary data.</text>
</comment>
<reference evidence="1" key="1">
    <citation type="submission" date="2023-06" db="EMBL/GenBank/DDBJ databases">
        <title>Survivors Of The Sea: Transcriptome response of Skeletonema marinoi to long-term dormancy.</title>
        <authorList>
            <person name="Pinder M.I.M."/>
            <person name="Kourtchenko O."/>
            <person name="Robertson E.K."/>
            <person name="Larsson T."/>
            <person name="Maumus F."/>
            <person name="Osuna-Cruz C.M."/>
            <person name="Vancaester E."/>
            <person name="Stenow R."/>
            <person name="Vandepoele K."/>
            <person name="Ploug H."/>
            <person name="Bruchert V."/>
            <person name="Godhe A."/>
            <person name="Topel M."/>
        </authorList>
    </citation>
    <scope>NUCLEOTIDE SEQUENCE</scope>
    <source>
        <strain evidence="1">R05AC</strain>
    </source>
</reference>
<gene>
    <name evidence="1" type="ORF">QTG54_012100</name>
</gene>
<organism evidence="1 2">
    <name type="scientific">Skeletonema marinoi</name>
    <dbReference type="NCBI Taxonomy" id="267567"/>
    <lineage>
        <taxon>Eukaryota</taxon>
        <taxon>Sar</taxon>
        <taxon>Stramenopiles</taxon>
        <taxon>Ochrophyta</taxon>
        <taxon>Bacillariophyta</taxon>
        <taxon>Coscinodiscophyceae</taxon>
        <taxon>Thalassiosirophycidae</taxon>
        <taxon>Thalassiosirales</taxon>
        <taxon>Skeletonemataceae</taxon>
        <taxon>Skeletonema</taxon>
        <taxon>Skeletonema marinoi-dohrnii complex</taxon>
    </lineage>
</organism>
<protein>
    <submittedName>
        <fullName evidence="1">Uncharacterized protein</fullName>
    </submittedName>
</protein>
<proteinExistence type="predicted"/>
<keyword evidence="2" id="KW-1185">Reference proteome</keyword>
<evidence type="ECO:0000313" key="2">
    <source>
        <dbReference type="Proteomes" id="UP001224775"/>
    </source>
</evidence>
<dbReference type="Proteomes" id="UP001224775">
    <property type="component" value="Unassembled WGS sequence"/>
</dbReference>
<dbReference type="EMBL" id="JATAAI010000026">
    <property type="protein sequence ID" value="KAK1737233.1"/>
    <property type="molecule type" value="Genomic_DNA"/>
</dbReference>
<accession>A0AAD9D942</accession>
<sequence>MTKHTRSVSFAPTSQLILFRSDGKIDTERTWNSQEEEEQFKIKMVEDVNRLREAIIAPSQPPHLSKDDLVDCNGIEVHVLYSEEIRQRLHALKCAHKRIVLVAQHLFSPLEFSQVLQQGSDHARQHALALAAL</sequence>
<name>A0AAD9D942_9STRA</name>
<evidence type="ECO:0000313" key="1">
    <source>
        <dbReference type="EMBL" id="KAK1737233.1"/>
    </source>
</evidence>
<dbReference type="AlphaFoldDB" id="A0AAD9D942"/>